<dbReference type="RefSeq" id="WP_163285671.1">
    <property type="nucleotide sequence ID" value="NZ_JAAGVY010000023.1"/>
</dbReference>
<evidence type="ECO:0000259" key="1">
    <source>
        <dbReference type="Pfam" id="PF09557"/>
    </source>
</evidence>
<feature type="domain" description="DUF2382" evidence="1">
    <location>
        <begin position="133"/>
        <end position="241"/>
    </location>
</feature>
<proteinExistence type="predicted"/>
<accession>A0A7K3WRX4</accession>
<dbReference type="EMBL" id="JAAGVY010000023">
    <property type="protein sequence ID" value="NEN24276.1"/>
    <property type="molecule type" value="Genomic_DNA"/>
</dbReference>
<sequence>MNYTIVGFFNEKDEAQNAEKQLMSGGFANNQVDLSPFKTQGEYTNADYDYKEDDKTSGFWSWLFDNNDDNRERHSRVGARTNVVTVYAKDKEGAKNAASILDNCGALDVDDYDQKLTGRKNQDINSGKRGDSIEVKKEEMNVGKREVNQGGVQIKSRIVEKPVQENIRLRDERVYVTRKPVDKAVSGKDAFKDKTIEMTERDEKAVVDKSTRVVEEIAVNKDVKVHEEKVSDTVRETEVDIDENFKETDKQRR</sequence>
<dbReference type="AlphaFoldDB" id="A0A7K3WRX4"/>
<comment type="caution">
    <text evidence="2">The sequence shown here is derived from an EMBL/GenBank/DDBJ whole genome shotgun (WGS) entry which is preliminary data.</text>
</comment>
<protein>
    <submittedName>
        <fullName evidence="2">YsnF/AvaK domain-containing protein</fullName>
    </submittedName>
</protein>
<dbReference type="PANTHER" id="PTHR38463:SF1">
    <property type="entry name" value="STRESS RESPONSE PROTEIN YSNF"/>
    <property type="match status" value="1"/>
</dbReference>
<dbReference type="InterPro" id="IPR052967">
    <property type="entry name" value="Stress_Response_Assoc"/>
</dbReference>
<gene>
    <name evidence="2" type="ORF">G3O08_12255</name>
</gene>
<evidence type="ECO:0000313" key="2">
    <source>
        <dbReference type="EMBL" id="NEN24276.1"/>
    </source>
</evidence>
<keyword evidence="3" id="KW-1185">Reference proteome</keyword>
<name>A0A7K3WRX4_9FLAO</name>
<evidence type="ECO:0000313" key="3">
    <source>
        <dbReference type="Proteomes" id="UP000486602"/>
    </source>
</evidence>
<dbReference type="InterPro" id="IPR019060">
    <property type="entry name" value="DUF2382"/>
</dbReference>
<reference evidence="2 3" key="1">
    <citation type="submission" date="2020-02" db="EMBL/GenBank/DDBJ databases">
        <title>Out from the shadows clarifying the taxonomy of the family Cryomorphaceae and related taxa by utilizing the GTDB taxonomic framework.</title>
        <authorList>
            <person name="Bowman J.P."/>
        </authorList>
    </citation>
    <scope>NUCLEOTIDE SEQUENCE [LARGE SCALE GENOMIC DNA]</scope>
    <source>
        <strain evidence="2 3">QSSC 1-22</strain>
    </source>
</reference>
<organism evidence="2 3">
    <name type="scientific">Cryomorpha ignava</name>
    <dbReference type="NCBI Taxonomy" id="101383"/>
    <lineage>
        <taxon>Bacteria</taxon>
        <taxon>Pseudomonadati</taxon>
        <taxon>Bacteroidota</taxon>
        <taxon>Flavobacteriia</taxon>
        <taxon>Flavobacteriales</taxon>
        <taxon>Cryomorphaceae</taxon>
        <taxon>Cryomorpha</taxon>
    </lineage>
</organism>
<dbReference type="Pfam" id="PF09557">
    <property type="entry name" value="DUF2382"/>
    <property type="match status" value="1"/>
</dbReference>
<dbReference type="PANTHER" id="PTHR38463">
    <property type="entry name" value="STRESS RESPONSE PROTEIN YSNF"/>
    <property type="match status" value="1"/>
</dbReference>
<dbReference type="Proteomes" id="UP000486602">
    <property type="component" value="Unassembled WGS sequence"/>
</dbReference>